<accession>A0A0A9EEG8</accession>
<organism evidence="1">
    <name type="scientific">Arundo donax</name>
    <name type="common">Giant reed</name>
    <name type="synonym">Donax arundinaceus</name>
    <dbReference type="NCBI Taxonomy" id="35708"/>
    <lineage>
        <taxon>Eukaryota</taxon>
        <taxon>Viridiplantae</taxon>
        <taxon>Streptophyta</taxon>
        <taxon>Embryophyta</taxon>
        <taxon>Tracheophyta</taxon>
        <taxon>Spermatophyta</taxon>
        <taxon>Magnoliopsida</taxon>
        <taxon>Liliopsida</taxon>
        <taxon>Poales</taxon>
        <taxon>Poaceae</taxon>
        <taxon>PACMAD clade</taxon>
        <taxon>Arundinoideae</taxon>
        <taxon>Arundineae</taxon>
        <taxon>Arundo</taxon>
    </lineage>
</organism>
<name>A0A0A9EEG8_ARUDO</name>
<proteinExistence type="predicted"/>
<reference evidence="1" key="2">
    <citation type="journal article" date="2015" name="Data Brief">
        <title>Shoot transcriptome of the giant reed, Arundo donax.</title>
        <authorList>
            <person name="Barrero R.A."/>
            <person name="Guerrero F.D."/>
            <person name="Moolhuijzen P."/>
            <person name="Goolsby J.A."/>
            <person name="Tidwell J."/>
            <person name="Bellgard S.E."/>
            <person name="Bellgard M.I."/>
        </authorList>
    </citation>
    <scope>NUCLEOTIDE SEQUENCE</scope>
    <source>
        <tissue evidence="1">Shoot tissue taken approximately 20 cm above the soil surface</tissue>
    </source>
</reference>
<protein>
    <submittedName>
        <fullName evidence="1">Uncharacterized protein</fullName>
    </submittedName>
</protein>
<reference evidence="1" key="1">
    <citation type="submission" date="2014-09" db="EMBL/GenBank/DDBJ databases">
        <authorList>
            <person name="Magalhaes I.L.F."/>
            <person name="Oliveira U."/>
            <person name="Santos F.R."/>
            <person name="Vidigal T.H.D.A."/>
            <person name="Brescovit A.D."/>
            <person name="Santos A.J."/>
        </authorList>
    </citation>
    <scope>NUCLEOTIDE SEQUENCE</scope>
    <source>
        <tissue evidence="1">Shoot tissue taken approximately 20 cm above the soil surface</tissue>
    </source>
</reference>
<evidence type="ECO:0000313" key="1">
    <source>
        <dbReference type="EMBL" id="JAD94427.1"/>
    </source>
</evidence>
<sequence length="58" mass="6589">MLLFIKDGFMLFEVPCQAPRMYDVTQSPMMPMVSVTCILWNSGWRTLGDPSCSFAIKP</sequence>
<dbReference type="AlphaFoldDB" id="A0A0A9EEG8"/>
<dbReference type="EMBL" id="GBRH01203468">
    <property type="protein sequence ID" value="JAD94427.1"/>
    <property type="molecule type" value="Transcribed_RNA"/>
</dbReference>